<protein>
    <submittedName>
        <fullName evidence="1">Glycogenin</fullName>
    </submittedName>
</protein>
<reference evidence="1" key="2">
    <citation type="submission" date="2020-02" db="EMBL/GenBank/DDBJ databases">
        <authorList>
            <person name="Gilchrist C.L.M."/>
            <person name="Chooi Y.-H."/>
        </authorList>
    </citation>
    <scope>NUCLEOTIDE SEQUENCE</scope>
    <source>
        <strain evidence="1">MST-FP2251</strain>
    </source>
</reference>
<name>A0AAD4GXX6_ASPNN</name>
<dbReference type="Gene3D" id="3.90.550.10">
    <property type="entry name" value="Spore Coat Polysaccharide Biosynthesis Protein SpsA, Chain A"/>
    <property type="match status" value="1"/>
</dbReference>
<reference evidence="1" key="1">
    <citation type="journal article" date="2019" name="Beilstein J. Org. Chem.">
        <title>Nanangenines: drimane sesquiterpenoids as the dominant metabolite cohort of a novel Australian fungus, Aspergillus nanangensis.</title>
        <authorList>
            <person name="Lacey H.J."/>
            <person name="Gilchrist C.L.M."/>
            <person name="Crombie A."/>
            <person name="Kalaitzis J.A."/>
            <person name="Vuong D."/>
            <person name="Rutledge P.J."/>
            <person name="Turner P."/>
            <person name="Pitt J.I."/>
            <person name="Lacey E."/>
            <person name="Chooi Y.H."/>
            <person name="Piggott A.M."/>
        </authorList>
    </citation>
    <scope>NUCLEOTIDE SEQUENCE</scope>
    <source>
        <strain evidence="1">MST-FP2251</strain>
    </source>
</reference>
<dbReference type="InterPro" id="IPR002495">
    <property type="entry name" value="Glyco_trans_8"/>
</dbReference>
<organism evidence="1 2">
    <name type="scientific">Aspergillus nanangensis</name>
    <dbReference type="NCBI Taxonomy" id="2582783"/>
    <lineage>
        <taxon>Eukaryota</taxon>
        <taxon>Fungi</taxon>
        <taxon>Dikarya</taxon>
        <taxon>Ascomycota</taxon>
        <taxon>Pezizomycotina</taxon>
        <taxon>Eurotiomycetes</taxon>
        <taxon>Eurotiomycetidae</taxon>
        <taxon>Eurotiales</taxon>
        <taxon>Aspergillaceae</taxon>
        <taxon>Aspergillus</taxon>
        <taxon>Aspergillus subgen. Circumdati</taxon>
    </lineage>
</organism>
<accession>A0AAD4GXX6</accession>
<dbReference type="SUPFAM" id="SSF53448">
    <property type="entry name" value="Nucleotide-diphospho-sugar transferases"/>
    <property type="match status" value="1"/>
</dbReference>
<dbReference type="EMBL" id="VCAU01000014">
    <property type="protein sequence ID" value="KAF9892033.1"/>
    <property type="molecule type" value="Genomic_DNA"/>
</dbReference>
<keyword evidence="2" id="KW-1185">Reference proteome</keyword>
<evidence type="ECO:0000313" key="1">
    <source>
        <dbReference type="EMBL" id="KAF9892033.1"/>
    </source>
</evidence>
<evidence type="ECO:0000313" key="2">
    <source>
        <dbReference type="Proteomes" id="UP001194746"/>
    </source>
</evidence>
<dbReference type="Pfam" id="PF01501">
    <property type="entry name" value="Glyco_transf_8"/>
    <property type="match status" value="1"/>
</dbReference>
<dbReference type="InterPro" id="IPR050587">
    <property type="entry name" value="GNT1/Glycosyltrans_8"/>
</dbReference>
<dbReference type="Proteomes" id="UP001194746">
    <property type="component" value="Unassembled WGS sequence"/>
</dbReference>
<dbReference type="GO" id="GO:0016757">
    <property type="term" value="F:glycosyltransferase activity"/>
    <property type="evidence" value="ECO:0007669"/>
    <property type="project" value="InterPro"/>
</dbReference>
<dbReference type="AlphaFoldDB" id="A0AAD4GXX6"/>
<dbReference type="CDD" id="cd02537">
    <property type="entry name" value="GT8_Glycogenin"/>
    <property type="match status" value="1"/>
</dbReference>
<sequence length="304" mass="34582">MAQSASHREKVWGSLITNLNYLPGLLTLFHSLQTTQTKYSFVAFYTESFPSEGLAALQARGIQTHCVPAVQPGQTRAYDHDPRFQETWTKLVVFSLIQYERIVLLDGDMLVRKNMDELMDIPLDTDADRVFAASHACACNPMKKAHYPKTWAPANCAFTTQHAMPIDAQTTGAASSTGVGMLNSGLLVVHPSQTVWKQIQAALLIPERTDKYDFPDQELLSDVFRGRWVPLPYVYNALKTMRWEGVHAAIWRDDQVKNIHYIFAKKPWHEDPADPTLDETNQWWWAANSERQQLDQQKGITDGY</sequence>
<dbReference type="InterPro" id="IPR029044">
    <property type="entry name" value="Nucleotide-diphossugar_trans"/>
</dbReference>
<dbReference type="PANTHER" id="PTHR11183">
    <property type="entry name" value="GLYCOGENIN SUBFAMILY MEMBER"/>
    <property type="match status" value="1"/>
</dbReference>
<comment type="caution">
    <text evidence="1">The sequence shown here is derived from an EMBL/GenBank/DDBJ whole genome shotgun (WGS) entry which is preliminary data.</text>
</comment>
<proteinExistence type="predicted"/>
<gene>
    <name evidence="1" type="primary">GOLS2</name>
    <name evidence="1" type="ORF">FE257_002439</name>
</gene>